<sequence length="419" mass="44901">MTAPQIAFRIAFASVDSVEGIDAVERAEDVLRSERVLAAVRAEGAPQLLVPVTDDGTVVALDAEGRVRVDLSASRLTALFAAVGLTLHVDGDADERGAGGVQDALDEHEEIDAELEQAFGEAFGQLDDAGEVPWPDAEQEASGDPEPVGVTEFSRRGPWAARLTAQLLDTPVDYLEASTWSMYRYRTDRAHGAVSGGPADHPIIEVHVPPHGQARVEVSGVHGRTAMFWPNAERLTRPVLEIDEIALPESAELYRRMLGELDGSREELADLGTEGGVDPDAVRRACLPEALGGVRGADARLQALVVAFGVPEALVTAGLDLSGGGRRFTPRGWPRLAGEMLLGGLVEAAPLVHRDRPLVRFARFLRKRPVVDATLSLAELAVGSSLTGSRHRIARGLGILLVLDAVVDLAIWVIRIRRL</sequence>
<comment type="caution">
    <text evidence="2">The sequence shown here is derived from an EMBL/GenBank/DDBJ whole genome shotgun (WGS) entry which is preliminary data.</text>
</comment>
<gene>
    <name evidence="2" type="ORF">GCM10022383_04230</name>
</gene>
<proteinExistence type="predicted"/>
<organism evidence="2 3">
    <name type="scientific">Microbacterium soli</name>
    <dbReference type="NCBI Taxonomy" id="446075"/>
    <lineage>
        <taxon>Bacteria</taxon>
        <taxon>Bacillati</taxon>
        <taxon>Actinomycetota</taxon>
        <taxon>Actinomycetes</taxon>
        <taxon>Micrococcales</taxon>
        <taxon>Microbacteriaceae</taxon>
        <taxon>Microbacterium</taxon>
    </lineage>
</organism>
<evidence type="ECO:0000313" key="2">
    <source>
        <dbReference type="EMBL" id="GAA3928495.1"/>
    </source>
</evidence>
<dbReference type="RefSeq" id="WP_344817840.1">
    <property type="nucleotide sequence ID" value="NZ_BAABCP010000001.1"/>
</dbReference>
<evidence type="ECO:0000313" key="3">
    <source>
        <dbReference type="Proteomes" id="UP001501591"/>
    </source>
</evidence>
<protein>
    <submittedName>
        <fullName evidence="2">Uncharacterized protein</fullName>
    </submittedName>
</protein>
<feature type="region of interest" description="Disordered" evidence="1">
    <location>
        <begin position="130"/>
        <end position="151"/>
    </location>
</feature>
<accession>A0ABP7MUU7</accession>
<evidence type="ECO:0000256" key="1">
    <source>
        <dbReference type="SAM" id="MobiDB-lite"/>
    </source>
</evidence>
<keyword evidence="3" id="KW-1185">Reference proteome</keyword>
<name>A0ABP7MUU7_9MICO</name>
<dbReference type="EMBL" id="BAABCP010000001">
    <property type="protein sequence ID" value="GAA3928495.1"/>
    <property type="molecule type" value="Genomic_DNA"/>
</dbReference>
<dbReference type="Proteomes" id="UP001501591">
    <property type="component" value="Unassembled WGS sequence"/>
</dbReference>
<reference evidence="3" key="1">
    <citation type="journal article" date="2019" name="Int. J. Syst. Evol. Microbiol.">
        <title>The Global Catalogue of Microorganisms (GCM) 10K type strain sequencing project: providing services to taxonomists for standard genome sequencing and annotation.</title>
        <authorList>
            <consortium name="The Broad Institute Genomics Platform"/>
            <consortium name="The Broad Institute Genome Sequencing Center for Infectious Disease"/>
            <person name="Wu L."/>
            <person name="Ma J."/>
        </authorList>
    </citation>
    <scope>NUCLEOTIDE SEQUENCE [LARGE SCALE GENOMIC DNA]</scope>
    <source>
        <strain evidence="3">JCM 17024</strain>
    </source>
</reference>